<dbReference type="SUPFAM" id="SSF68906">
    <property type="entry name" value="SAP domain"/>
    <property type="match status" value="1"/>
</dbReference>
<dbReference type="STRING" id="280699.M1UPX3"/>
<evidence type="ECO:0000313" key="3">
    <source>
        <dbReference type="EMBL" id="BAM79526.1"/>
    </source>
</evidence>
<proteinExistence type="predicted"/>
<name>M1UPX3_CYAM1</name>
<feature type="region of interest" description="Disordered" evidence="1">
    <location>
        <begin position="1"/>
        <end position="20"/>
    </location>
</feature>
<dbReference type="KEGG" id="cme:CYME_CMF174C"/>
<dbReference type="OrthoDB" id="331600at2759"/>
<sequence length="1352" mass="149236">MDGSSESKPETTQSSERWKRWVEASEQTSRLLPPEHPLWWYRAVSYEPNEHVQRTAALIPHLLKEPIDWIEQDLGTTSQAGSDAPWLSSCVAEWPRHLATLLAKSLPVNGAAVLGAATATLRRLVENPEAPLRRMRLLLLVNSLLRSLRTILEALTCEDWTLLGASRTTTAAEEVQHRPEPLEQPRQQVAADVAQLLDRVFAADTFADASGIARLQSQLFKLAELVVLSFTFSPVDWSSRSFSGRDAARLADVISPVKCQEWVEQALSRLAETPAGASFVPLLTRASSLASIARRRAELAVRTLVPLYDVAFKESLHVRRISQKQSIALNMRILFLCLLRCPHMLPFKEELYAALELFGAEDQAEAAANTAEECERQLALQQGSVAPWSRVVQDGPTCRQLEDSEQVARLLVTRSAVSPASLEELVLETLRQMPTSRPIQAAPDDESSRMDPRLRAQVLAAQQSQRTQVESIRKHLKTLLAEEVKRRRPVIRAQAPEVRALPLTAEQWETLGEQAVRRLLQAEDAMELCGANDLRLSLLARLLAQASYGESSLSEEVVDFIVQDFSGRMELALRWLTALVACDAELRGAPEEPPRGLKRSHSEIRADLDASASKRERLAAPWQRDAAAEPGTERDDRIPTAETLAAVDATNGNAAGVKRELPAHDHSRDTDDKSAPAADASRVHQSASANSNQTGAAPKEAPNTAMPEQLDVDLDESKAKRLTVAALRAELARRHLDAKGTKKVLLERLLHARAEERQRLSAEVGERAASTDAAVETSDASSNQASTDTPQDADKPVKPQASQMDLASASSESPSSTLAAAAAAAAHTDTAQRIPDTALPMLTPADPALHTAELGVIRARVAKALRESALLDEDKSASLLAIAESDTAFPEARYERLLDTLLERLTSHAKVPDSLLARFLAELPRVPPWVYVLLSQMATEPRRAFSALAALKELCTLRYSVDRERALDTTLELCCSDDELVRGPASRLVADTLFAEHALLAPWIAHRLQLWLSKALERALLNASPSPAAERYRLRLERLAATYLALVRHDVTLLEFYVNELYARASTDASLAASLQRLCGDRALFRWSATSDRLEALIREAPIPETSPLIVQIVELVAETLFNQTGKLPSSLVDAVWQRYQREGRVSLLLLLPVLRALSAEQARQVLPSLVQQLDADQRRLAWERLVLVASGRTTPPLTPSALVEALHRLDSKSEAIPLKLQIEAVQTCFEMDTIFTAQCWASALQSMVRSPHPLPVMLMRTLLQVVARYPKTQHLILQLLTTLVTERRIWEYPKLWPGFIRACVLLMPQSASLVVAHLPSAVLDRALRESAELREALAAFAEAHAENEHRG</sequence>
<dbReference type="GeneID" id="16992966"/>
<keyword evidence="4" id="KW-1185">Reference proteome</keyword>
<protein>
    <submittedName>
        <fullName evidence="3">Similar to tight junction plaque protein Symplekin</fullName>
    </submittedName>
</protein>
<gene>
    <name evidence="3" type="ORF">CYME_CMF174C</name>
</gene>
<dbReference type="eggNOG" id="KOG1895">
    <property type="taxonomic scope" value="Eukaryota"/>
</dbReference>
<dbReference type="SMART" id="SM00513">
    <property type="entry name" value="SAP"/>
    <property type="match status" value="1"/>
</dbReference>
<dbReference type="PANTHER" id="PTHR15245">
    <property type="entry name" value="SYMPLEKIN-RELATED"/>
    <property type="match status" value="1"/>
</dbReference>
<organism evidence="3 4">
    <name type="scientific">Cyanidioschyzon merolae (strain NIES-3377 / 10D)</name>
    <name type="common">Unicellular red alga</name>
    <dbReference type="NCBI Taxonomy" id="280699"/>
    <lineage>
        <taxon>Eukaryota</taxon>
        <taxon>Rhodophyta</taxon>
        <taxon>Bangiophyceae</taxon>
        <taxon>Cyanidiales</taxon>
        <taxon>Cyanidiaceae</taxon>
        <taxon>Cyanidioschyzon</taxon>
    </lineage>
</organism>
<dbReference type="RefSeq" id="XP_005535812.1">
    <property type="nucleotide sequence ID" value="XM_005535755.1"/>
</dbReference>
<dbReference type="Gramene" id="CMF174CT">
    <property type="protein sequence ID" value="CMF174CT"/>
    <property type="gene ID" value="CMF174C"/>
</dbReference>
<feature type="compositionally biased region" description="Basic and acidic residues" evidence="1">
    <location>
        <begin position="657"/>
        <end position="674"/>
    </location>
</feature>
<dbReference type="InterPro" id="IPR011989">
    <property type="entry name" value="ARM-like"/>
</dbReference>
<dbReference type="InterPro" id="IPR021850">
    <property type="entry name" value="Symplekin/Pta1"/>
</dbReference>
<dbReference type="GO" id="GO:0005847">
    <property type="term" value="C:mRNA cleavage and polyadenylation specificity factor complex"/>
    <property type="evidence" value="ECO:0007669"/>
    <property type="project" value="TreeGrafter"/>
</dbReference>
<feature type="compositionally biased region" description="Basic and acidic residues" evidence="1">
    <location>
        <begin position="757"/>
        <end position="766"/>
    </location>
</feature>
<reference evidence="3 4" key="1">
    <citation type="journal article" date="2004" name="Nature">
        <title>Genome sequence of the ultrasmall unicellular red alga Cyanidioschyzon merolae 10D.</title>
        <authorList>
            <person name="Matsuzaki M."/>
            <person name="Misumi O."/>
            <person name="Shin-i T."/>
            <person name="Maruyama S."/>
            <person name="Takahara M."/>
            <person name="Miyagishima S."/>
            <person name="Mori T."/>
            <person name="Nishida K."/>
            <person name="Yagisawa F."/>
            <person name="Nishida K."/>
            <person name="Yoshida Y."/>
            <person name="Nishimura Y."/>
            <person name="Nakao S."/>
            <person name="Kobayashi T."/>
            <person name="Momoyama Y."/>
            <person name="Higashiyama T."/>
            <person name="Minoda A."/>
            <person name="Sano M."/>
            <person name="Nomoto H."/>
            <person name="Oishi K."/>
            <person name="Hayashi H."/>
            <person name="Ohta F."/>
            <person name="Nishizaka S."/>
            <person name="Haga S."/>
            <person name="Miura S."/>
            <person name="Morishita T."/>
            <person name="Kabeya Y."/>
            <person name="Terasawa K."/>
            <person name="Suzuki Y."/>
            <person name="Ishii Y."/>
            <person name="Asakawa S."/>
            <person name="Takano H."/>
            <person name="Ohta N."/>
            <person name="Kuroiwa H."/>
            <person name="Tanaka K."/>
            <person name="Shimizu N."/>
            <person name="Sugano S."/>
            <person name="Sato N."/>
            <person name="Nozaki H."/>
            <person name="Ogasawara N."/>
            <person name="Kohara Y."/>
            <person name="Kuroiwa T."/>
        </authorList>
    </citation>
    <scope>NUCLEOTIDE SEQUENCE [LARGE SCALE GENOMIC DNA]</scope>
    <source>
        <strain evidence="3 4">10D</strain>
    </source>
</reference>
<dbReference type="HOGENOM" id="CLU_257637_0_0_1"/>
<accession>M1UPX3</accession>
<dbReference type="PANTHER" id="PTHR15245:SF20">
    <property type="entry name" value="SYMPLEKIN"/>
    <property type="match status" value="1"/>
</dbReference>
<feature type="compositionally biased region" description="Polar residues" evidence="1">
    <location>
        <begin position="778"/>
        <end position="790"/>
    </location>
</feature>
<dbReference type="Gene3D" id="1.10.720.30">
    <property type="entry name" value="SAP domain"/>
    <property type="match status" value="1"/>
</dbReference>
<evidence type="ECO:0000259" key="2">
    <source>
        <dbReference type="PROSITE" id="PS50800"/>
    </source>
</evidence>
<dbReference type="Pfam" id="PF02037">
    <property type="entry name" value="SAP"/>
    <property type="match status" value="1"/>
</dbReference>
<dbReference type="Gene3D" id="1.25.10.10">
    <property type="entry name" value="Leucine-rich Repeat Variant"/>
    <property type="match status" value="1"/>
</dbReference>
<dbReference type="EMBL" id="AP006488">
    <property type="protein sequence ID" value="BAM79526.1"/>
    <property type="molecule type" value="Genomic_DNA"/>
</dbReference>
<feature type="domain" description="SAP" evidence="2">
    <location>
        <begin position="719"/>
        <end position="753"/>
    </location>
</feature>
<dbReference type="InterPro" id="IPR036361">
    <property type="entry name" value="SAP_dom_sf"/>
</dbReference>
<feature type="region of interest" description="Disordered" evidence="1">
    <location>
        <begin position="588"/>
        <end position="704"/>
    </location>
</feature>
<feature type="compositionally biased region" description="Low complexity" evidence="1">
    <location>
        <begin position="807"/>
        <end position="824"/>
    </location>
</feature>
<feature type="compositionally biased region" description="Basic and acidic residues" evidence="1">
    <location>
        <begin position="588"/>
        <end position="618"/>
    </location>
</feature>
<dbReference type="InterPro" id="IPR003034">
    <property type="entry name" value="SAP_dom"/>
</dbReference>
<reference evidence="3 4" key="2">
    <citation type="journal article" date="2007" name="BMC Biol.">
        <title>A 100%-complete sequence reveals unusually simple genomic features in the hot-spring red alga Cyanidioschyzon merolae.</title>
        <authorList>
            <person name="Nozaki H."/>
            <person name="Takano H."/>
            <person name="Misumi O."/>
            <person name="Terasawa K."/>
            <person name="Matsuzaki M."/>
            <person name="Maruyama S."/>
            <person name="Nishida K."/>
            <person name="Yagisawa F."/>
            <person name="Yoshida Y."/>
            <person name="Fujiwara T."/>
            <person name="Takio S."/>
            <person name="Tamura K."/>
            <person name="Chung S.J."/>
            <person name="Nakamura S."/>
            <person name="Kuroiwa H."/>
            <person name="Tanaka K."/>
            <person name="Sato N."/>
            <person name="Kuroiwa T."/>
        </authorList>
    </citation>
    <scope>NUCLEOTIDE SEQUENCE [LARGE SCALE GENOMIC DNA]</scope>
    <source>
        <strain evidence="3 4">10D</strain>
    </source>
</reference>
<evidence type="ECO:0000313" key="4">
    <source>
        <dbReference type="Proteomes" id="UP000007014"/>
    </source>
</evidence>
<dbReference type="PROSITE" id="PS50800">
    <property type="entry name" value="SAP"/>
    <property type="match status" value="1"/>
</dbReference>
<feature type="compositionally biased region" description="Polar residues" evidence="1">
    <location>
        <begin position="683"/>
        <end position="695"/>
    </location>
</feature>
<evidence type="ECO:0000256" key="1">
    <source>
        <dbReference type="SAM" id="MobiDB-lite"/>
    </source>
</evidence>
<dbReference type="Pfam" id="PF12295">
    <property type="entry name" value="Symplekin_C"/>
    <property type="match status" value="1"/>
</dbReference>
<dbReference type="Proteomes" id="UP000007014">
    <property type="component" value="Chromosome 6"/>
</dbReference>
<dbReference type="InterPro" id="IPR022075">
    <property type="entry name" value="Symplekin_C"/>
</dbReference>
<feature type="region of interest" description="Disordered" evidence="1">
    <location>
        <begin position="757"/>
        <end position="824"/>
    </location>
</feature>